<protein>
    <submittedName>
        <fullName evidence="3">Uncharacterized protein</fullName>
    </submittedName>
</protein>
<evidence type="ECO:0000256" key="1">
    <source>
        <dbReference type="SAM" id="MobiDB-lite"/>
    </source>
</evidence>
<evidence type="ECO:0000313" key="2">
    <source>
        <dbReference type="Proteomes" id="UP000887561"/>
    </source>
</evidence>
<feature type="region of interest" description="Disordered" evidence="1">
    <location>
        <begin position="186"/>
        <end position="208"/>
    </location>
</feature>
<sequence>VSPTPAIEHWSEHLNLDEQNRLIGYMSKLIANRADCLSLQQRNFLKSNMADALTNHKYRPLTYHLVKVMARACPWVGAGTENACIHYGPLKLIPDAPLFCHTARVVKRVNPTYINAVYFAYARVLKGVAKGGDQQLQQPPGHAELERFNQRWYSKTLRALDKTVYEEGASGDEIVSFEEQIEDHLRSFQSPPDNNNENRENVVTDKPT</sequence>
<keyword evidence="2" id="KW-1185">Reference proteome</keyword>
<name>A0A915MMT1_MELJA</name>
<reference evidence="3" key="1">
    <citation type="submission" date="2022-11" db="UniProtKB">
        <authorList>
            <consortium name="WormBaseParasite"/>
        </authorList>
    </citation>
    <scope>IDENTIFICATION</scope>
</reference>
<dbReference type="WBParaSite" id="scaffold47453_cov452.g24689">
    <property type="protein sequence ID" value="scaffold47453_cov452.g24689"/>
    <property type="gene ID" value="scaffold47453_cov452.g24689"/>
</dbReference>
<feature type="compositionally biased region" description="Basic and acidic residues" evidence="1">
    <location>
        <begin position="196"/>
        <end position="208"/>
    </location>
</feature>
<dbReference type="AlphaFoldDB" id="A0A915MMT1"/>
<organism evidence="2 3">
    <name type="scientific">Meloidogyne javanica</name>
    <name type="common">Root-knot nematode worm</name>
    <dbReference type="NCBI Taxonomy" id="6303"/>
    <lineage>
        <taxon>Eukaryota</taxon>
        <taxon>Metazoa</taxon>
        <taxon>Ecdysozoa</taxon>
        <taxon>Nematoda</taxon>
        <taxon>Chromadorea</taxon>
        <taxon>Rhabditida</taxon>
        <taxon>Tylenchina</taxon>
        <taxon>Tylenchomorpha</taxon>
        <taxon>Tylenchoidea</taxon>
        <taxon>Meloidogynidae</taxon>
        <taxon>Meloidogyninae</taxon>
        <taxon>Meloidogyne</taxon>
        <taxon>Meloidogyne incognita group</taxon>
    </lineage>
</organism>
<proteinExistence type="predicted"/>
<evidence type="ECO:0000313" key="3">
    <source>
        <dbReference type="WBParaSite" id="scaffold47453_cov452.g24689"/>
    </source>
</evidence>
<dbReference type="Proteomes" id="UP000887561">
    <property type="component" value="Unplaced"/>
</dbReference>
<accession>A0A915MMT1</accession>